<gene>
    <name evidence="1" type="ORF">E2R66_05940</name>
</gene>
<accession>A0A4Y8SKF8</accession>
<comment type="caution">
    <text evidence="1">The sequence shown here is derived from an EMBL/GenBank/DDBJ whole genome shotgun (WGS) entry which is preliminary data.</text>
</comment>
<dbReference type="AlphaFoldDB" id="A0A4Y8SKF8"/>
<reference evidence="1 2" key="1">
    <citation type="journal article" date="2017" name="Int. J. Syst. Evol. Microbiol.">
        <title>Mucilaginibacterpsychrotolerans sp. nov., isolated from peatlands.</title>
        <authorList>
            <person name="Deng Y."/>
            <person name="Shen L."/>
            <person name="Xu B."/>
            <person name="Liu Y."/>
            <person name="Gu Z."/>
            <person name="Liu H."/>
            <person name="Zhou Y."/>
        </authorList>
    </citation>
    <scope>NUCLEOTIDE SEQUENCE [LARGE SCALE GENOMIC DNA]</scope>
    <source>
        <strain evidence="1 2">NH7-4</strain>
    </source>
</reference>
<dbReference type="OrthoDB" id="959017at2"/>
<organism evidence="1 2">
    <name type="scientific">Mucilaginibacter psychrotolerans</name>
    <dbReference type="NCBI Taxonomy" id="1524096"/>
    <lineage>
        <taxon>Bacteria</taxon>
        <taxon>Pseudomonadati</taxon>
        <taxon>Bacteroidota</taxon>
        <taxon>Sphingobacteriia</taxon>
        <taxon>Sphingobacteriales</taxon>
        <taxon>Sphingobacteriaceae</taxon>
        <taxon>Mucilaginibacter</taxon>
    </lineage>
</organism>
<keyword evidence="2" id="KW-1185">Reference proteome</keyword>
<sequence length="182" mass="21576">MKKILFFILIPFACYSQDSTNVPTRINRFIIECISGTDKSLADFFYMGGQYHYRDSAEYVTMEYDSLRRKLTFFIQKETVAFYNLDPKNKNRITNSIFYHDWCCMQMPGYDYTLKVENIEGNVFRITVKPNWWTDLYLRRYNNITITARLTSGVFALQQNTDSSSFKPPLLTVAQKKRLFSF</sequence>
<dbReference type="EMBL" id="SOZE01000004">
    <property type="protein sequence ID" value="TFF39161.1"/>
    <property type="molecule type" value="Genomic_DNA"/>
</dbReference>
<protein>
    <submittedName>
        <fullName evidence="1">Uncharacterized protein</fullName>
    </submittedName>
</protein>
<dbReference type="Proteomes" id="UP000297540">
    <property type="component" value="Unassembled WGS sequence"/>
</dbReference>
<evidence type="ECO:0000313" key="1">
    <source>
        <dbReference type="EMBL" id="TFF39161.1"/>
    </source>
</evidence>
<proteinExistence type="predicted"/>
<name>A0A4Y8SKF8_9SPHI</name>
<dbReference type="RefSeq" id="WP_133227875.1">
    <property type="nucleotide sequence ID" value="NZ_SOZE01000004.1"/>
</dbReference>
<evidence type="ECO:0000313" key="2">
    <source>
        <dbReference type="Proteomes" id="UP000297540"/>
    </source>
</evidence>